<dbReference type="InterPro" id="IPR036638">
    <property type="entry name" value="HLH_DNA-bd_sf"/>
</dbReference>
<keyword evidence="3 8" id="KW-0238">DNA-binding</keyword>
<dbReference type="GO" id="GO:0010106">
    <property type="term" value="P:cellular response to iron ion starvation"/>
    <property type="evidence" value="ECO:0007669"/>
    <property type="project" value="UniProtKB-ARBA"/>
</dbReference>
<dbReference type="PROSITE" id="PS50888">
    <property type="entry name" value="BHLH"/>
    <property type="match status" value="1"/>
</dbReference>
<evidence type="ECO:0000256" key="2">
    <source>
        <dbReference type="ARBA" id="ARBA00023015"/>
    </source>
</evidence>
<dbReference type="Proteomes" id="UP000215914">
    <property type="component" value="Chromosome 10"/>
</dbReference>
<dbReference type="InterPro" id="IPR015660">
    <property type="entry name" value="MASH1/Ascl1a-like"/>
</dbReference>
<evidence type="ECO:0000256" key="1">
    <source>
        <dbReference type="ARBA" id="ARBA00004123"/>
    </source>
</evidence>
<dbReference type="AlphaFoldDB" id="A0A251TJY0"/>
<evidence type="ECO:0000313" key="8">
    <source>
        <dbReference type="EMBL" id="OTG11438.1"/>
    </source>
</evidence>
<dbReference type="GO" id="GO:0000981">
    <property type="term" value="F:DNA-binding transcription factor activity, RNA polymerase II-specific"/>
    <property type="evidence" value="ECO:0000318"/>
    <property type="project" value="GO_Central"/>
</dbReference>
<dbReference type="SMART" id="SM00353">
    <property type="entry name" value="HLH"/>
    <property type="match status" value="1"/>
</dbReference>
<keyword evidence="2" id="KW-0805">Transcription regulation</keyword>
<organism evidence="8 9">
    <name type="scientific">Helianthus annuus</name>
    <name type="common">Common sunflower</name>
    <dbReference type="NCBI Taxonomy" id="4232"/>
    <lineage>
        <taxon>Eukaryota</taxon>
        <taxon>Viridiplantae</taxon>
        <taxon>Streptophyta</taxon>
        <taxon>Embryophyta</taxon>
        <taxon>Tracheophyta</taxon>
        <taxon>Spermatophyta</taxon>
        <taxon>Magnoliopsida</taxon>
        <taxon>eudicotyledons</taxon>
        <taxon>Gunneridae</taxon>
        <taxon>Pentapetalae</taxon>
        <taxon>asterids</taxon>
        <taxon>campanulids</taxon>
        <taxon>Asterales</taxon>
        <taxon>Asteraceae</taxon>
        <taxon>Asteroideae</taxon>
        <taxon>Heliantheae alliance</taxon>
        <taxon>Heliantheae</taxon>
        <taxon>Helianthus</taxon>
    </lineage>
</organism>
<dbReference type="FunFam" id="4.10.280.10:FF:000074">
    <property type="entry name" value="Transcription factor ORG2"/>
    <property type="match status" value="1"/>
</dbReference>
<dbReference type="InParanoid" id="A0A251TJY0"/>
<dbReference type="Gramene" id="mRNA:HanXRQr2_Chr01g0011641">
    <property type="protein sequence ID" value="mRNA:HanXRQr2_Chr01g0011641"/>
    <property type="gene ID" value="HanXRQr2_Chr01g0011641"/>
</dbReference>
<sequence length="273" mass="30870">MLAISSPLFSTTYGWPSDNLTPQNLQQDCNNISMEFEANSYDSLLDFHTYNQMQQEVAPENSVSISSEGVVSENIDEPYVKVVKKLKHNASERDRRKRVNDLYAFLHSLLPKSTNHKKKVSIPQTVSRAMKYIPELQKEVEALICKKENLSSSSSTIANTKKDYLRIKKQTAEGAIIDRTSSVVSSVRVLGVKEAVIQLIYSREHMSKNKDISFLSKVVEFFEHKEDAVLLNSSTLIGSGEGMLLSTLHLQAQGDTKLEAERLEEMLRSFHQQ</sequence>
<name>A0A251TJY0_HELAN</name>
<evidence type="ECO:0000256" key="4">
    <source>
        <dbReference type="ARBA" id="ARBA00023163"/>
    </source>
</evidence>
<dbReference type="GO" id="GO:0046983">
    <property type="term" value="F:protein dimerization activity"/>
    <property type="evidence" value="ECO:0007669"/>
    <property type="project" value="InterPro"/>
</dbReference>
<reference evidence="7 9" key="1">
    <citation type="journal article" date="2017" name="Nature">
        <title>The sunflower genome provides insights into oil metabolism, flowering and Asterid evolution.</title>
        <authorList>
            <person name="Badouin H."/>
            <person name="Gouzy J."/>
            <person name="Grassa C.J."/>
            <person name="Murat F."/>
            <person name="Staton S.E."/>
            <person name="Cottret L."/>
            <person name="Lelandais-Briere C."/>
            <person name="Owens G.L."/>
            <person name="Carrere S."/>
            <person name="Mayjonade B."/>
            <person name="Legrand L."/>
            <person name="Gill N."/>
            <person name="Kane N.C."/>
            <person name="Bowers J.E."/>
            <person name="Hubner S."/>
            <person name="Bellec A."/>
            <person name="Berard A."/>
            <person name="Berges H."/>
            <person name="Blanchet N."/>
            <person name="Boniface M.C."/>
            <person name="Brunel D."/>
            <person name="Catrice O."/>
            <person name="Chaidir N."/>
            <person name="Claudel C."/>
            <person name="Donnadieu C."/>
            <person name="Faraut T."/>
            <person name="Fievet G."/>
            <person name="Helmstetter N."/>
            <person name="King M."/>
            <person name="Knapp S.J."/>
            <person name="Lai Z."/>
            <person name="Le Paslier M.C."/>
            <person name="Lippi Y."/>
            <person name="Lorenzon L."/>
            <person name="Mandel J.R."/>
            <person name="Marage G."/>
            <person name="Marchand G."/>
            <person name="Marquand E."/>
            <person name="Bret-Mestries E."/>
            <person name="Morien E."/>
            <person name="Nambeesan S."/>
            <person name="Nguyen T."/>
            <person name="Pegot-Espagnet P."/>
            <person name="Pouilly N."/>
            <person name="Raftis F."/>
            <person name="Sallet E."/>
            <person name="Schiex T."/>
            <person name="Thomas J."/>
            <person name="Vandecasteele C."/>
            <person name="Vares D."/>
            <person name="Vear F."/>
            <person name="Vautrin S."/>
            <person name="Crespi M."/>
            <person name="Mangin B."/>
            <person name="Burke J.M."/>
            <person name="Salse J."/>
            <person name="Munos S."/>
            <person name="Vincourt P."/>
            <person name="Rieseberg L.H."/>
            <person name="Langlade N.B."/>
        </authorList>
    </citation>
    <scope>NUCLEOTIDE SEQUENCE [LARGE SCALE GENOMIC DNA]</scope>
    <source>
        <strain evidence="9">cv. SF193</strain>
        <tissue evidence="7">Leaves</tissue>
    </source>
</reference>
<protein>
    <submittedName>
        <fullName evidence="8">Putative basic helix-loop-helix (BHLH) DNA-binding superfamily protein</fullName>
    </submittedName>
    <submittedName>
        <fullName evidence="7">Transcription factor bHLH family</fullName>
    </submittedName>
</protein>
<keyword evidence="5" id="KW-0539">Nucleus</keyword>
<dbReference type="PANTHER" id="PTHR13935:SF41">
    <property type="entry name" value="TRANSCRIPTION FACTOR ORG2-RELATED"/>
    <property type="match status" value="1"/>
</dbReference>
<dbReference type="GO" id="GO:0090575">
    <property type="term" value="C:RNA polymerase II transcription regulator complex"/>
    <property type="evidence" value="ECO:0000318"/>
    <property type="project" value="GO_Central"/>
</dbReference>
<evidence type="ECO:0000313" key="9">
    <source>
        <dbReference type="Proteomes" id="UP000215914"/>
    </source>
</evidence>
<dbReference type="FunCoup" id="A0A251TJY0">
    <property type="interactions" value="134"/>
</dbReference>
<keyword evidence="9" id="KW-1185">Reference proteome</keyword>
<dbReference type="SUPFAM" id="SSF47459">
    <property type="entry name" value="HLH, helix-loop-helix DNA-binding domain"/>
    <property type="match status" value="1"/>
</dbReference>
<dbReference type="OrthoDB" id="6106870at2759"/>
<accession>A0A251TJY0</accession>
<dbReference type="PANTHER" id="PTHR13935">
    <property type="entry name" value="ACHAETE-SCUTE TRANSCRIPTION FACTOR-RELATED"/>
    <property type="match status" value="1"/>
</dbReference>
<comment type="subcellular location">
    <subcellularLocation>
        <location evidence="1">Nucleus</location>
    </subcellularLocation>
</comment>
<proteinExistence type="predicted"/>
<dbReference type="Gene3D" id="4.10.280.10">
    <property type="entry name" value="Helix-loop-helix DNA-binding domain"/>
    <property type="match status" value="1"/>
</dbReference>
<reference evidence="8" key="2">
    <citation type="submission" date="2017-02" db="EMBL/GenBank/DDBJ databases">
        <title>Sunflower complete genome.</title>
        <authorList>
            <person name="Langlade N."/>
            <person name="Munos S."/>
        </authorList>
    </citation>
    <scope>NUCLEOTIDE SEQUENCE [LARGE SCALE GENOMIC DNA]</scope>
    <source>
        <tissue evidence="8">Leaves</tissue>
    </source>
</reference>
<dbReference type="EMBL" id="CM007899">
    <property type="protein sequence ID" value="OTG11438.1"/>
    <property type="molecule type" value="Genomic_DNA"/>
</dbReference>
<evidence type="ECO:0000256" key="3">
    <source>
        <dbReference type="ARBA" id="ARBA00023125"/>
    </source>
</evidence>
<reference evidence="7" key="3">
    <citation type="submission" date="2020-06" db="EMBL/GenBank/DDBJ databases">
        <title>Helianthus annuus Genome sequencing and assembly Release 2.</title>
        <authorList>
            <person name="Gouzy J."/>
            <person name="Langlade N."/>
            <person name="Munos S."/>
        </authorList>
    </citation>
    <scope>NUCLEOTIDE SEQUENCE</scope>
    <source>
        <tissue evidence="7">Leaves</tissue>
    </source>
</reference>
<gene>
    <name evidence="8" type="primary">BHLH039</name>
    <name evidence="8" type="ORF">HannXRQ_Chr10g0298701</name>
    <name evidence="7" type="ORF">HanXRQr2_Chr01g0011641</name>
</gene>
<dbReference type="InterPro" id="IPR011598">
    <property type="entry name" value="bHLH_dom"/>
</dbReference>
<dbReference type="GO" id="GO:0006357">
    <property type="term" value="P:regulation of transcription by RNA polymerase II"/>
    <property type="evidence" value="ECO:0000318"/>
    <property type="project" value="GO_Central"/>
</dbReference>
<keyword evidence="4" id="KW-0804">Transcription</keyword>
<evidence type="ECO:0000313" key="7">
    <source>
        <dbReference type="EMBL" id="KAF5821247.1"/>
    </source>
</evidence>
<dbReference type="EMBL" id="MNCJ02000316">
    <property type="protein sequence ID" value="KAF5821247.1"/>
    <property type="molecule type" value="Genomic_DNA"/>
</dbReference>
<dbReference type="GO" id="GO:0000977">
    <property type="term" value="F:RNA polymerase II transcription regulatory region sequence-specific DNA binding"/>
    <property type="evidence" value="ECO:0000318"/>
    <property type="project" value="GO_Central"/>
</dbReference>
<dbReference type="Pfam" id="PF00010">
    <property type="entry name" value="HLH"/>
    <property type="match status" value="1"/>
</dbReference>
<evidence type="ECO:0000259" key="6">
    <source>
        <dbReference type="PROSITE" id="PS50888"/>
    </source>
</evidence>
<feature type="domain" description="BHLH" evidence="6">
    <location>
        <begin position="83"/>
        <end position="136"/>
    </location>
</feature>
<evidence type="ECO:0000256" key="5">
    <source>
        <dbReference type="ARBA" id="ARBA00023242"/>
    </source>
</evidence>